<comment type="caution">
    <text evidence="2">The sequence shown here is derived from an EMBL/GenBank/DDBJ whole genome shotgun (WGS) entry which is preliminary data.</text>
</comment>
<evidence type="ECO:0000313" key="2">
    <source>
        <dbReference type="EMBL" id="GAA0772562.1"/>
    </source>
</evidence>
<evidence type="ECO:0000256" key="1">
    <source>
        <dbReference type="SAM" id="Phobius"/>
    </source>
</evidence>
<feature type="transmembrane region" description="Helical" evidence="1">
    <location>
        <begin position="40"/>
        <end position="57"/>
    </location>
</feature>
<sequence length="223" mass="25457">MGALLKKDFITSRYVYTVAILIVGIAICVSSMYNFEGGTLMIYLLGTLMVPLMANKFTATDEMRRNYDVIINSFPVRRIDVVLSKFIYYLASYILTSFILLAIITIVRDFHKEELTMIYIIQSLSFIYYCLIIGVTNFIYYRYDYGVATKYSAIIIIAVINVPIIILRLVDNINPNISVKITNYLLESTAHGIYVATAIILLGLIIYALFVQLSIIGYRKRNL</sequence>
<feature type="transmembrane region" description="Helical" evidence="1">
    <location>
        <begin position="190"/>
        <end position="211"/>
    </location>
</feature>
<protein>
    <recommendedName>
        <fullName evidence="4">ABC-2 transporter permease</fullName>
    </recommendedName>
</protein>
<dbReference type="InterPro" id="IPR025699">
    <property type="entry name" value="ABC2_memb-like"/>
</dbReference>
<organism evidence="2 3">
    <name type="scientific">Clostridium subterminale</name>
    <dbReference type="NCBI Taxonomy" id="1550"/>
    <lineage>
        <taxon>Bacteria</taxon>
        <taxon>Bacillati</taxon>
        <taxon>Bacillota</taxon>
        <taxon>Clostridia</taxon>
        <taxon>Eubacteriales</taxon>
        <taxon>Clostridiaceae</taxon>
        <taxon>Clostridium</taxon>
    </lineage>
</organism>
<name>A0ABN1KPA0_CLOSU</name>
<proteinExistence type="predicted"/>
<dbReference type="RefSeq" id="WP_343825878.1">
    <property type="nucleotide sequence ID" value="NZ_BAAACI010000006.1"/>
</dbReference>
<keyword evidence="3" id="KW-1185">Reference proteome</keyword>
<feature type="transmembrane region" description="Helical" evidence="1">
    <location>
        <begin position="14"/>
        <end position="34"/>
    </location>
</feature>
<reference evidence="2 3" key="1">
    <citation type="journal article" date="2019" name="Int. J. Syst. Evol. Microbiol.">
        <title>The Global Catalogue of Microorganisms (GCM) 10K type strain sequencing project: providing services to taxonomists for standard genome sequencing and annotation.</title>
        <authorList>
            <consortium name="The Broad Institute Genomics Platform"/>
            <consortium name="The Broad Institute Genome Sequencing Center for Infectious Disease"/>
            <person name="Wu L."/>
            <person name="Ma J."/>
        </authorList>
    </citation>
    <scope>NUCLEOTIDE SEQUENCE [LARGE SCALE GENOMIC DNA]</scope>
    <source>
        <strain evidence="2 3">JCM 1417</strain>
    </source>
</reference>
<feature type="transmembrane region" description="Helical" evidence="1">
    <location>
        <begin position="86"/>
        <end position="107"/>
    </location>
</feature>
<dbReference type="Proteomes" id="UP001501047">
    <property type="component" value="Unassembled WGS sequence"/>
</dbReference>
<feature type="transmembrane region" description="Helical" evidence="1">
    <location>
        <begin position="119"/>
        <end position="139"/>
    </location>
</feature>
<evidence type="ECO:0000313" key="3">
    <source>
        <dbReference type="Proteomes" id="UP001501047"/>
    </source>
</evidence>
<keyword evidence="1" id="KW-1133">Transmembrane helix</keyword>
<dbReference type="EMBL" id="BAAACI010000006">
    <property type="protein sequence ID" value="GAA0772562.1"/>
    <property type="molecule type" value="Genomic_DNA"/>
</dbReference>
<feature type="transmembrane region" description="Helical" evidence="1">
    <location>
        <begin position="151"/>
        <end position="170"/>
    </location>
</feature>
<dbReference type="Pfam" id="PF13346">
    <property type="entry name" value="ABC2_membrane_5"/>
    <property type="match status" value="1"/>
</dbReference>
<keyword evidence="1" id="KW-0812">Transmembrane</keyword>
<keyword evidence="1" id="KW-0472">Membrane</keyword>
<evidence type="ECO:0008006" key="4">
    <source>
        <dbReference type="Google" id="ProtNLM"/>
    </source>
</evidence>
<accession>A0ABN1KPA0</accession>
<gene>
    <name evidence="2" type="ORF">GCM10008908_19120</name>
</gene>